<evidence type="ECO:0000256" key="5">
    <source>
        <dbReference type="ARBA" id="ARBA00023180"/>
    </source>
</evidence>
<protein>
    <recommendedName>
        <fullName evidence="9">Extracelular serine carboxypeptidase</fullName>
    </recommendedName>
</protein>
<organism evidence="7 8">
    <name type="scientific">Paracoccidioides lutzii (strain ATCC MYA-826 / Pb01)</name>
    <name type="common">Paracoccidioides brasiliensis</name>
    <dbReference type="NCBI Taxonomy" id="502779"/>
    <lineage>
        <taxon>Eukaryota</taxon>
        <taxon>Fungi</taxon>
        <taxon>Dikarya</taxon>
        <taxon>Ascomycota</taxon>
        <taxon>Pezizomycotina</taxon>
        <taxon>Eurotiomycetes</taxon>
        <taxon>Eurotiomycetidae</taxon>
        <taxon>Onygenales</taxon>
        <taxon>Ajellomycetaceae</taxon>
        <taxon>Paracoccidioides</taxon>
    </lineage>
</organism>
<dbReference type="GO" id="GO:0006508">
    <property type="term" value="P:proteolysis"/>
    <property type="evidence" value="ECO:0007669"/>
    <property type="project" value="UniProtKB-KW"/>
</dbReference>
<dbReference type="Pfam" id="PF05577">
    <property type="entry name" value="Peptidase_S28"/>
    <property type="match status" value="2"/>
</dbReference>
<dbReference type="GeneID" id="9100804"/>
<keyword evidence="3 6" id="KW-0732">Signal</keyword>
<evidence type="ECO:0000256" key="2">
    <source>
        <dbReference type="ARBA" id="ARBA00022670"/>
    </source>
</evidence>
<feature type="chain" id="PRO_5002909961" description="Extracelular serine carboxypeptidase" evidence="6">
    <location>
        <begin position="25"/>
        <end position="555"/>
    </location>
</feature>
<dbReference type="Proteomes" id="UP000002059">
    <property type="component" value="Partially assembled WGS sequence"/>
</dbReference>
<dbReference type="STRING" id="502779.C1GP13"/>
<dbReference type="KEGG" id="pbl:PAAG_00258"/>
<evidence type="ECO:0000256" key="6">
    <source>
        <dbReference type="SAM" id="SignalP"/>
    </source>
</evidence>
<gene>
    <name evidence="7" type="ORF">PAAG_00258</name>
</gene>
<accession>C1GP13</accession>
<dbReference type="HOGENOM" id="CLU_023630_0_0_1"/>
<dbReference type="GO" id="GO:0008239">
    <property type="term" value="F:dipeptidyl-peptidase activity"/>
    <property type="evidence" value="ECO:0007669"/>
    <property type="project" value="TreeGrafter"/>
</dbReference>
<proteinExistence type="inferred from homology"/>
<keyword evidence="2" id="KW-0645">Protease</keyword>
<dbReference type="GO" id="GO:0070008">
    <property type="term" value="F:serine-type exopeptidase activity"/>
    <property type="evidence" value="ECO:0007669"/>
    <property type="project" value="InterPro"/>
</dbReference>
<evidence type="ECO:0000313" key="8">
    <source>
        <dbReference type="Proteomes" id="UP000002059"/>
    </source>
</evidence>
<evidence type="ECO:0008006" key="9">
    <source>
        <dbReference type="Google" id="ProtNLM"/>
    </source>
</evidence>
<dbReference type="ESTHER" id="parba-c1gp13">
    <property type="family name" value="Prolylcarboxypeptidase"/>
</dbReference>
<dbReference type="InterPro" id="IPR008758">
    <property type="entry name" value="Peptidase_S28"/>
</dbReference>
<evidence type="ECO:0000256" key="3">
    <source>
        <dbReference type="ARBA" id="ARBA00022729"/>
    </source>
</evidence>
<dbReference type="VEuPathDB" id="FungiDB:PAAG_00258"/>
<keyword evidence="4" id="KW-0378">Hydrolase</keyword>
<keyword evidence="5" id="KW-0325">Glycoprotein</keyword>
<dbReference type="AlphaFoldDB" id="C1GP13"/>
<dbReference type="EMBL" id="KN293992">
    <property type="protein sequence ID" value="EEH35935.2"/>
    <property type="molecule type" value="Genomic_DNA"/>
</dbReference>
<dbReference type="SUPFAM" id="SSF53474">
    <property type="entry name" value="alpha/beta-Hydrolases"/>
    <property type="match status" value="1"/>
</dbReference>
<dbReference type="Gene3D" id="3.40.50.1820">
    <property type="entry name" value="alpha/beta hydrolase"/>
    <property type="match status" value="2"/>
</dbReference>
<dbReference type="RefSeq" id="XP_015700294.1">
    <property type="nucleotide sequence ID" value="XM_015843959.1"/>
</dbReference>
<keyword evidence="8" id="KW-1185">Reference proteome</keyword>
<dbReference type="PANTHER" id="PTHR11010:SF117">
    <property type="entry name" value="SERINE PROTEASE 16"/>
    <property type="match status" value="1"/>
</dbReference>
<dbReference type="InterPro" id="IPR029058">
    <property type="entry name" value="AB_hydrolase_fold"/>
</dbReference>
<evidence type="ECO:0000313" key="7">
    <source>
        <dbReference type="EMBL" id="EEH35935.2"/>
    </source>
</evidence>
<dbReference type="FunFam" id="3.40.50.1820:FF:000251">
    <property type="entry name" value="Extracelular serine carboxypeptidase, putative"/>
    <property type="match status" value="1"/>
</dbReference>
<reference evidence="7 8" key="1">
    <citation type="journal article" date="2011" name="PLoS Genet.">
        <title>Comparative genomic analysis of human fungal pathogens causing paracoccidioidomycosis.</title>
        <authorList>
            <person name="Desjardins C.A."/>
            <person name="Champion M.D."/>
            <person name="Holder J.W."/>
            <person name="Muszewska A."/>
            <person name="Goldberg J."/>
            <person name="Bailao A.M."/>
            <person name="Brigido M.M."/>
            <person name="Ferreira M.E."/>
            <person name="Garcia A.M."/>
            <person name="Grynberg M."/>
            <person name="Gujja S."/>
            <person name="Heiman D.I."/>
            <person name="Henn M.R."/>
            <person name="Kodira C.D."/>
            <person name="Leon-Narvaez H."/>
            <person name="Longo L.V."/>
            <person name="Ma L.J."/>
            <person name="Malavazi I."/>
            <person name="Matsuo A.L."/>
            <person name="Morais F.V."/>
            <person name="Pereira M."/>
            <person name="Rodriguez-Brito S."/>
            <person name="Sakthikumar S."/>
            <person name="Salem-Izacc S.M."/>
            <person name="Sykes S.M."/>
            <person name="Teixeira M.M."/>
            <person name="Vallejo M.C."/>
            <person name="Walter M.E."/>
            <person name="Yandava C."/>
            <person name="Young S."/>
            <person name="Zeng Q."/>
            <person name="Zucker J."/>
            <person name="Felipe M.S."/>
            <person name="Goldman G.H."/>
            <person name="Haas B.J."/>
            <person name="McEwen J.G."/>
            <person name="Nino-Vega G."/>
            <person name="Puccia R."/>
            <person name="San-Blas G."/>
            <person name="Soares C.M."/>
            <person name="Birren B.W."/>
            <person name="Cuomo C.A."/>
        </authorList>
    </citation>
    <scope>NUCLEOTIDE SEQUENCE [LARGE SCALE GENOMIC DNA]</scope>
    <source>
        <strain evidence="8">ATCC MYA-826 / Pb01</strain>
    </source>
</reference>
<comment type="similarity">
    <text evidence="1">Belongs to the peptidase S28 family.</text>
</comment>
<name>C1GP13_PARBA</name>
<dbReference type="eggNOG" id="KOG2182">
    <property type="taxonomic scope" value="Eukaryota"/>
</dbReference>
<dbReference type="OMA" id="HYAEHFG"/>
<sequence length="555" mass="62750">MAIRLVETLHLVLLLFGLIQLAVASARLTDDFFAGTRSGRGLGKRNFLTGRSIAPDPKGLYKPHKIKVPIDHFPYDSRYEPHTDEKFDLRYWFDASHYKEGGPIIVLHSGETSGVNRLPFLQKGIMKILSEATNGLGVILEHRYYGESFPTANLSTENLRFLTTEQAMADSAYFAQEVVFEGFEGVDLTAKGEKAPWIIYGGSYAGAQVAFLRVSYPDIFWGAISSSGVPKAIYDFWEYFEAVRRYGPPECISTTQKFVDMVDRIVMGQNNAKIIERLKSFFNLGNLTHIDDFAYVLSFGITYWQARNWDPEVSLPNFDFYCGNITVDELLYKNGNLSGEAQALLAAAGYFAQMSALTNRLLNFAGFVNVDQVVGCKSHNQTLDECLGQHERPWFKDVDLSQADNRCWPYQVCTEWGYLQVGSTVPRDRMPMVSRMIDLEYASIMCREAFGIFKPPEIERINKYGGFDIEYERLAFIDGEADAWRAASPHADAVRPRENTIDKPFILIEGGGHHWDENGLFPNETTPDLPPRPVADAQAQEVEFVKKWVEACRNT</sequence>
<dbReference type="MEROPS" id="S28.004"/>
<dbReference type="PANTHER" id="PTHR11010">
    <property type="entry name" value="PROTEASE S28 PRO-X CARBOXYPEPTIDASE-RELATED"/>
    <property type="match status" value="1"/>
</dbReference>
<feature type="signal peptide" evidence="6">
    <location>
        <begin position="1"/>
        <end position="24"/>
    </location>
</feature>
<evidence type="ECO:0000256" key="4">
    <source>
        <dbReference type="ARBA" id="ARBA00022801"/>
    </source>
</evidence>
<dbReference type="OrthoDB" id="1735038at2759"/>
<evidence type="ECO:0000256" key="1">
    <source>
        <dbReference type="ARBA" id="ARBA00011079"/>
    </source>
</evidence>